<dbReference type="InterPro" id="IPR036412">
    <property type="entry name" value="HAD-like_sf"/>
</dbReference>
<dbReference type="HOGENOM" id="CLU_036368_4_0_6"/>
<evidence type="ECO:0000256" key="4">
    <source>
        <dbReference type="ARBA" id="ARBA00012640"/>
    </source>
</evidence>
<dbReference type="InterPro" id="IPR023214">
    <property type="entry name" value="HAD_sf"/>
</dbReference>
<dbReference type="NCBIfam" id="TIGR01488">
    <property type="entry name" value="HAD-SF-IB"/>
    <property type="match status" value="1"/>
</dbReference>
<protein>
    <recommendedName>
        <fullName evidence="5">Phosphoserine phosphatase</fullName>
        <ecNumber evidence="4">3.1.3.3</ecNumber>
    </recommendedName>
    <alternativeName>
        <fullName evidence="11">O-phosphoserine phosphohydrolase</fullName>
    </alternativeName>
</protein>
<comment type="similarity">
    <text evidence="3">Belongs to the HAD-like hydrolase superfamily. SerB family.</text>
</comment>
<evidence type="ECO:0000313" key="15">
    <source>
        <dbReference type="EMBL" id="KFI18756.1"/>
    </source>
</evidence>
<keyword evidence="9" id="KW-0460">Magnesium</keyword>
<evidence type="ECO:0000256" key="14">
    <source>
        <dbReference type="PIRSR" id="PIRSR604469-1"/>
    </source>
</evidence>
<dbReference type="PANTHER" id="PTHR43344">
    <property type="entry name" value="PHOSPHOSERINE PHOSPHATASE"/>
    <property type="match status" value="1"/>
</dbReference>
<comment type="catalytic activity">
    <reaction evidence="13">
        <text>O-phospho-D-serine + H2O = D-serine + phosphate</text>
        <dbReference type="Rhea" id="RHEA:24873"/>
        <dbReference type="ChEBI" id="CHEBI:15377"/>
        <dbReference type="ChEBI" id="CHEBI:35247"/>
        <dbReference type="ChEBI" id="CHEBI:43474"/>
        <dbReference type="ChEBI" id="CHEBI:58680"/>
        <dbReference type="EC" id="3.1.3.3"/>
    </reaction>
</comment>
<evidence type="ECO:0000256" key="3">
    <source>
        <dbReference type="ARBA" id="ARBA00009184"/>
    </source>
</evidence>
<comment type="cofactor">
    <cofactor evidence="1">
        <name>Mg(2+)</name>
        <dbReference type="ChEBI" id="CHEBI:18420"/>
    </cofactor>
</comment>
<dbReference type="InterPro" id="IPR050582">
    <property type="entry name" value="HAD-like_SerB"/>
</dbReference>
<dbReference type="GO" id="GO:0036424">
    <property type="term" value="F:L-phosphoserine phosphatase activity"/>
    <property type="evidence" value="ECO:0007669"/>
    <property type="project" value="InterPro"/>
</dbReference>
<keyword evidence="6" id="KW-0028">Amino-acid biosynthesis</keyword>
<proteinExistence type="inferred from homology"/>
<dbReference type="GO" id="GO:0006564">
    <property type="term" value="P:L-serine biosynthetic process"/>
    <property type="evidence" value="ECO:0007669"/>
    <property type="project" value="UniProtKB-KW"/>
</dbReference>
<gene>
    <name evidence="15" type="ORF">IB75_13310</name>
</gene>
<dbReference type="GO" id="GO:0000287">
    <property type="term" value="F:magnesium ion binding"/>
    <property type="evidence" value="ECO:0007669"/>
    <property type="project" value="TreeGrafter"/>
</dbReference>
<organism evidence="15 16">
    <name type="scientific">Nitrosococcus oceani C-27</name>
    <dbReference type="NCBI Taxonomy" id="314279"/>
    <lineage>
        <taxon>Bacteria</taxon>
        <taxon>Pseudomonadati</taxon>
        <taxon>Pseudomonadota</taxon>
        <taxon>Gammaproteobacteria</taxon>
        <taxon>Chromatiales</taxon>
        <taxon>Chromatiaceae</taxon>
        <taxon>Nitrosococcus</taxon>
    </lineage>
</organism>
<feature type="active site" description="Nucleophile" evidence="14">
    <location>
        <position position="77"/>
    </location>
</feature>
<evidence type="ECO:0000256" key="10">
    <source>
        <dbReference type="ARBA" id="ARBA00023299"/>
    </source>
</evidence>
<evidence type="ECO:0000256" key="2">
    <source>
        <dbReference type="ARBA" id="ARBA00005135"/>
    </source>
</evidence>
<evidence type="ECO:0000313" key="16">
    <source>
        <dbReference type="Proteomes" id="UP000028839"/>
    </source>
</evidence>
<comment type="caution">
    <text evidence="15">The sequence shown here is derived from an EMBL/GenBank/DDBJ whole genome shotgun (WGS) entry which is preliminary data.</text>
</comment>
<dbReference type="SUPFAM" id="SSF56784">
    <property type="entry name" value="HAD-like"/>
    <property type="match status" value="1"/>
</dbReference>
<dbReference type="Pfam" id="PF00702">
    <property type="entry name" value="Hydrolase"/>
    <property type="match status" value="1"/>
</dbReference>
<feature type="active site" description="Proton donor" evidence="14">
    <location>
        <position position="79"/>
    </location>
</feature>
<dbReference type="SFLD" id="SFLDG01137">
    <property type="entry name" value="C1.6.1:_Phosphoserine_Phosphat"/>
    <property type="match status" value="1"/>
</dbReference>
<dbReference type="Gene3D" id="3.40.50.1000">
    <property type="entry name" value="HAD superfamily/HAD-like"/>
    <property type="match status" value="1"/>
</dbReference>
<dbReference type="UniPathway" id="UPA00135">
    <property type="reaction ID" value="UER00198"/>
</dbReference>
<dbReference type="NCBIfam" id="TIGR00338">
    <property type="entry name" value="serB"/>
    <property type="match status" value="1"/>
</dbReference>
<dbReference type="SFLD" id="SFLDS00003">
    <property type="entry name" value="Haloacid_Dehalogenase"/>
    <property type="match status" value="1"/>
</dbReference>
<evidence type="ECO:0000256" key="5">
    <source>
        <dbReference type="ARBA" id="ARBA00015196"/>
    </source>
</evidence>
<keyword evidence="10" id="KW-0718">Serine biosynthesis</keyword>
<dbReference type="SFLD" id="SFLDG01136">
    <property type="entry name" value="C1.6:_Phosphoserine_Phosphatas"/>
    <property type="match status" value="1"/>
</dbReference>
<name>A0A0E2Z0M0_9GAMM</name>
<dbReference type="SFLD" id="SFLDF00029">
    <property type="entry name" value="phosphoserine_phosphatase"/>
    <property type="match status" value="1"/>
</dbReference>
<dbReference type="OrthoDB" id="9792539at2"/>
<evidence type="ECO:0000256" key="6">
    <source>
        <dbReference type="ARBA" id="ARBA00022605"/>
    </source>
</evidence>
<evidence type="ECO:0000256" key="13">
    <source>
        <dbReference type="ARBA" id="ARBA00048523"/>
    </source>
</evidence>
<evidence type="ECO:0000256" key="12">
    <source>
        <dbReference type="ARBA" id="ARBA00048138"/>
    </source>
</evidence>
<reference evidence="15 16" key="1">
    <citation type="submission" date="2014-07" db="EMBL/GenBank/DDBJ databases">
        <title>Comparative analysis of Nitrosococcus oceani genome inventories of strains from Pacific and Atlantic gyres.</title>
        <authorList>
            <person name="Lim C.K."/>
            <person name="Wang L."/>
            <person name="Sayavedra-Soto L.A."/>
            <person name="Klotz M.G."/>
        </authorList>
    </citation>
    <scope>NUCLEOTIDE SEQUENCE [LARGE SCALE GENOMIC DNA]</scope>
    <source>
        <strain evidence="15 16">C-27</strain>
    </source>
</reference>
<evidence type="ECO:0000256" key="7">
    <source>
        <dbReference type="ARBA" id="ARBA00022723"/>
    </source>
</evidence>
<keyword evidence="8" id="KW-0378">Hydrolase</keyword>
<dbReference type="AlphaFoldDB" id="A0A0E2Z0M0"/>
<dbReference type="CDD" id="cd07500">
    <property type="entry name" value="HAD_PSP"/>
    <property type="match status" value="1"/>
</dbReference>
<dbReference type="Proteomes" id="UP000028839">
    <property type="component" value="Unassembled WGS sequence"/>
</dbReference>
<dbReference type="EC" id="3.1.3.3" evidence="4"/>
<evidence type="ECO:0000256" key="1">
    <source>
        <dbReference type="ARBA" id="ARBA00001946"/>
    </source>
</evidence>
<evidence type="ECO:0000256" key="8">
    <source>
        <dbReference type="ARBA" id="ARBA00022801"/>
    </source>
</evidence>
<sequence>MATLILQGPRLTLDLANKISQQTNTELHSHGAHYRLYGKQPFSPQTLATLRSTHNSLDINLFPENYHPEQIRLFVTDMDSTFINIECINEIAAFAGKEAQVSAITTAAMRGEINFETSLIQRVKLLAGISINVLAEIYEKRLTINPGGECLLAALKQRDIKIALVSGGFTYFTERLKQEYDLDYTLANQLEVRNNRLTGTLAGQIVGASAKARFLLMLCEKLAIKPRQTIAIGDGANDLEMLKVAGLSIAYHAKPKVQAATQVTLNHTTLDGILPFLL</sequence>
<accession>A0A0E2Z0M0</accession>
<comment type="catalytic activity">
    <reaction evidence="12">
        <text>O-phospho-L-serine + H2O = L-serine + phosphate</text>
        <dbReference type="Rhea" id="RHEA:21208"/>
        <dbReference type="ChEBI" id="CHEBI:15377"/>
        <dbReference type="ChEBI" id="CHEBI:33384"/>
        <dbReference type="ChEBI" id="CHEBI:43474"/>
        <dbReference type="ChEBI" id="CHEBI:57524"/>
        <dbReference type="EC" id="3.1.3.3"/>
    </reaction>
</comment>
<dbReference type="PANTHER" id="PTHR43344:SF2">
    <property type="entry name" value="PHOSPHOSERINE PHOSPHATASE"/>
    <property type="match status" value="1"/>
</dbReference>
<keyword evidence="7" id="KW-0479">Metal-binding</keyword>
<comment type="pathway">
    <text evidence="2">Amino-acid biosynthesis; L-serine biosynthesis; L-serine from 3-phospho-D-glycerate: step 3/3.</text>
</comment>
<evidence type="ECO:0000256" key="9">
    <source>
        <dbReference type="ARBA" id="ARBA00022842"/>
    </source>
</evidence>
<dbReference type="EMBL" id="JPGN01000075">
    <property type="protein sequence ID" value="KFI18756.1"/>
    <property type="molecule type" value="Genomic_DNA"/>
</dbReference>
<evidence type="ECO:0000256" key="11">
    <source>
        <dbReference type="ARBA" id="ARBA00031693"/>
    </source>
</evidence>
<dbReference type="GO" id="GO:0005737">
    <property type="term" value="C:cytoplasm"/>
    <property type="evidence" value="ECO:0007669"/>
    <property type="project" value="TreeGrafter"/>
</dbReference>
<dbReference type="InterPro" id="IPR004469">
    <property type="entry name" value="PSP"/>
</dbReference>